<evidence type="ECO:0008006" key="3">
    <source>
        <dbReference type="Google" id="ProtNLM"/>
    </source>
</evidence>
<sequence length="167" mass="19684">MLFSHLGVYVDQDEFVEVSGLKHRLQKYGMTVSEMGEAVKKVYPYFTFWYKEKADITDIEAIIEEYKYPVGVEWQGVFLEDDDDDNGHYSVVTAVNPKRDKITIADPYMKFAGVDRHFTVTEFLDRWWDVNDITVLGKTIQQKDERVLFIVTPQEVDWPERLEMARE</sequence>
<proteinExistence type="predicted"/>
<accession>A0A1F8CP11</accession>
<dbReference type="EMBL" id="MGHU01000011">
    <property type="protein sequence ID" value="OGM77826.1"/>
    <property type="molecule type" value="Genomic_DNA"/>
</dbReference>
<name>A0A1F8CP11_9BACT</name>
<organism evidence="1 2">
    <name type="scientific">Candidatus Woesebacteria bacterium RIFOXYA1_FULL_43_9</name>
    <dbReference type="NCBI Taxonomy" id="1802534"/>
    <lineage>
        <taxon>Bacteria</taxon>
        <taxon>Candidatus Woeseibacteriota</taxon>
    </lineage>
</organism>
<evidence type="ECO:0000313" key="1">
    <source>
        <dbReference type="EMBL" id="OGM77826.1"/>
    </source>
</evidence>
<gene>
    <name evidence="1" type="ORF">A2188_02305</name>
</gene>
<dbReference type="Proteomes" id="UP000179241">
    <property type="component" value="Unassembled WGS sequence"/>
</dbReference>
<dbReference type="Gene3D" id="3.90.70.10">
    <property type="entry name" value="Cysteine proteinases"/>
    <property type="match status" value="1"/>
</dbReference>
<protein>
    <recommendedName>
        <fullName evidence="3">Peptidase C39-like domain-containing protein</fullName>
    </recommendedName>
</protein>
<comment type="caution">
    <text evidence="1">The sequence shown here is derived from an EMBL/GenBank/DDBJ whole genome shotgun (WGS) entry which is preliminary data.</text>
</comment>
<reference evidence="1 2" key="1">
    <citation type="journal article" date="2016" name="Nat. Commun.">
        <title>Thousands of microbial genomes shed light on interconnected biogeochemical processes in an aquifer system.</title>
        <authorList>
            <person name="Anantharaman K."/>
            <person name="Brown C.T."/>
            <person name="Hug L.A."/>
            <person name="Sharon I."/>
            <person name="Castelle C.J."/>
            <person name="Probst A.J."/>
            <person name="Thomas B.C."/>
            <person name="Singh A."/>
            <person name="Wilkins M.J."/>
            <person name="Karaoz U."/>
            <person name="Brodie E.L."/>
            <person name="Williams K.H."/>
            <person name="Hubbard S.S."/>
            <person name="Banfield J.F."/>
        </authorList>
    </citation>
    <scope>NUCLEOTIDE SEQUENCE [LARGE SCALE GENOMIC DNA]</scope>
</reference>
<dbReference type="AlphaFoldDB" id="A0A1F8CP11"/>
<evidence type="ECO:0000313" key="2">
    <source>
        <dbReference type="Proteomes" id="UP000179241"/>
    </source>
</evidence>